<name>A0AAJ0CKW1_9HYPO</name>
<evidence type="ECO:0000256" key="1">
    <source>
        <dbReference type="SAM" id="Coils"/>
    </source>
</evidence>
<protein>
    <submittedName>
        <fullName evidence="2">Uncharacterized protein</fullName>
    </submittedName>
</protein>
<gene>
    <name evidence="2" type="ORF">QQS21_008775</name>
</gene>
<sequence length="187" mass="21068">MQEQKHTEPTSWLGRLQRELSQKLETMAAAAHPIGLRKLLHTVQNSILCFRLMAVRGLLRIFGIPRDGFRGTSAAQDQHQEAAINSLREDIENSMSRLQNEANRINSLVKLTTNRAVMVEEQLAQAIHAQKTCQALQQQVTLKQRDAATYMGLVEAEQSSLHSLRSEHDALATKLKELAADRELFAF</sequence>
<keyword evidence="1" id="KW-0175">Coiled coil</keyword>
<accession>A0AAJ0CKW1</accession>
<comment type="caution">
    <text evidence="2">The sequence shown here is derived from an EMBL/GenBank/DDBJ whole genome shotgun (WGS) entry which is preliminary data.</text>
</comment>
<dbReference type="EMBL" id="JASWJB010000208">
    <property type="protein sequence ID" value="KAK2593509.1"/>
    <property type="molecule type" value="Genomic_DNA"/>
</dbReference>
<proteinExistence type="predicted"/>
<organism evidence="2 3">
    <name type="scientific">Conoideocrella luteorostrata</name>
    <dbReference type="NCBI Taxonomy" id="1105319"/>
    <lineage>
        <taxon>Eukaryota</taxon>
        <taxon>Fungi</taxon>
        <taxon>Dikarya</taxon>
        <taxon>Ascomycota</taxon>
        <taxon>Pezizomycotina</taxon>
        <taxon>Sordariomycetes</taxon>
        <taxon>Hypocreomycetidae</taxon>
        <taxon>Hypocreales</taxon>
        <taxon>Clavicipitaceae</taxon>
        <taxon>Conoideocrella</taxon>
    </lineage>
</organism>
<feature type="coiled-coil region" evidence="1">
    <location>
        <begin position="84"/>
        <end position="181"/>
    </location>
</feature>
<reference evidence="2" key="1">
    <citation type="submission" date="2023-06" db="EMBL/GenBank/DDBJ databases">
        <title>Conoideocrella luteorostrata (Hypocreales: Clavicipitaceae), a potential biocontrol fungus for elongate hemlock scale in United States Christmas tree production areas.</title>
        <authorList>
            <person name="Barrett H."/>
            <person name="Lovett B."/>
            <person name="Macias A.M."/>
            <person name="Stajich J.E."/>
            <person name="Kasson M.T."/>
        </authorList>
    </citation>
    <scope>NUCLEOTIDE SEQUENCE</scope>
    <source>
        <strain evidence="2">ARSEF 14590</strain>
    </source>
</reference>
<evidence type="ECO:0000313" key="3">
    <source>
        <dbReference type="Proteomes" id="UP001251528"/>
    </source>
</evidence>
<keyword evidence="3" id="KW-1185">Reference proteome</keyword>
<dbReference type="Proteomes" id="UP001251528">
    <property type="component" value="Unassembled WGS sequence"/>
</dbReference>
<dbReference type="AlphaFoldDB" id="A0AAJ0CKW1"/>
<evidence type="ECO:0000313" key="2">
    <source>
        <dbReference type="EMBL" id="KAK2593509.1"/>
    </source>
</evidence>